<evidence type="ECO:0000313" key="3">
    <source>
        <dbReference type="Proteomes" id="UP000238479"/>
    </source>
</evidence>
<dbReference type="EMBL" id="PDCK01000045">
    <property type="protein sequence ID" value="PRQ16404.1"/>
    <property type="molecule type" value="Genomic_DNA"/>
</dbReference>
<gene>
    <name evidence="2" type="ORF">RchiOBHm_Chr7g0183841</name>
</gene>
<feature type="compositionally biased region" description="Polar residues" evidence="1">
    <location>
        <begin position="42"/>
        <end position="55"/>
    </location>
</feature>
<sequence length="55" mass="6183">MRLLLAHQSSSSKYDNSCHSAWHPQIPLLKILDSQIPPPSAHQKSQSAWNSLLHP</sequence>
<comment type="caution">
    <text evidence="2">The sequence shown here is derived from an EMBL/GenBank/DDBJ whole genome shotgun (WGS) entry which is preliminary data.</text>
</comment>
<evidence type="ECO:0000313" key="2">
    <source>
        <dbReference type="EMBL" id="PRQ16404.1"/>
    </source>
</evidence>
<dbReference type="Proteomes" id="UP000238479">
    <property type="component" value="Chromosome 7"/>
</dbReference>
<organism evidence="2 3">
    <name type="scientific">Rosa chinensis</name>
    <name type="common">China rose</name>
    <dbReference type="NCBI Taxonomy" id="74649"/>
    <lineage>
        <taxon>Eukaryota</taxon>
        <taxon>Viridiplantae</taxon>
        <taxon>Streptophyta</taxon>
        <taxon>Embryophyta</taxon>
        <taxon>Tracheophyta</taxon>
        <taxon>Spermatophyta</taxon>
        <taxon>Magnoliopsida</taxon>
        <taxon>eudicotyledons</taxon>
        <taxon>Gunneridae</taxon>
        <taxon>Pentapetalae</taxon>
        <taxon>rosids</taxon>
        <taxon>fabids</taxon>
        <taxon>Rosales</taxon>
        <taxon>Rosaceae</taxon>
        <taxon>Rosoideae</taxon>
        <taxon>Rosoideae incertae sedis</taxon>
        <taxon>Rosa</taxon>
    </lineage>
</organism>
<dbReference type="AlphaFoldDB" id="A0A2P6P385"/>
<accession>A0A2P6P385</accession>
<name>A0A2P6P385_ROSCH</name>
<dbReference type="Gramene" id="PRQ16404">
    <property type="protein sequence ID" value="PRQ16404"/>
    <property type="gene ID" value="RchiOBHm_Chr7g0183841"/>
</dbReference>
<proteinExistence type="predicted"/>
<evidence type="ECO:0000256" key="1">
    <source>
        <dbReference type="SAM" id="MobiDB-lite"/>
    </source>
</evidence>
<reference evidence="2 3" key="1">
    <citation type="journal article" date="2018" name="Nat. Genet.">
        <title>The Rosa genome provides new insights in the design of modern roses.</title>
        <authorList>
            <person name="Bendahmane M."/>
        </authorList>
    </citation>
    <scope>NUCLEOTIDE SEQUENCE [LARGE SCALE GENOMIC DNA]</scope>
    <source>
        <strain evidence="3">cv. Old Blush</strain>
    </source>
</reference>
<protein>
    <submittedName>
        <fullName evidence="2">Uncharacterized protein</fullName>
    </submittedName>
</protein>
<feature type="region of interest" description="Disordered" evidence="1">
    <location>
        <begin position="35"/>
        <end position="55"/>
    </location>
</feature>
<keyword evidence="3" id="KW-1185">Reference proteome</keyword>